<dbReference type="SMART" id="SM00198">
    <property type="entry name" value="SCP"/>
    <property type="match status" value="1"/>
</dbReference>
<feature type="region of interest" description="Disordered" evidence="1">
    <location>
        <begin position="223"/>
        <end position="264"/>
    </location>
</feature>
<dbReference type="PRINTS" id="PR00837">
    <property type="entry name" value="V5TPXLIKE"/>
</dbReference>
<dbReference type="SUPFAM" id="SSF55797">
    <property type="entry name" value="PR-1-like"/>
    <property type="match status" value="1"/>
</dbReference>
<evidence type="ECO:0000256" key="1">
    <source>
        <dbReference type="SAM" id="MobiDB-lite"/>
    </source>
</evidence>
<dbReference type="Proteomes" id="UP000472267">
    <property type="component" value="Chromosome 12"/>
</dbReference>
<evidence type="ECO:0000313" key="4">
    <source>
        <dbReference type="Proteomes" id="UP000472267"/>
    </source>
</evidence>
<reference evidence="3" key="1">
    <citation type="submission" date="2019-06" db="EMBL/GenBank/DDBJ databases">
        <authorList>
            <consortium name="Wellcome Sanger Institute Data Sharing"/>
        </authorList>
    </citation>
    <scope>NUCLEOTIDE SEQUENCE [LARGE SCALE GENOMIC DNA]</scope>
</reference>
<dbReference type="FunCoup" id="A0A672HLM6">
    <property type="interactions" value="1"/>
</dbReference>
<gene>
    <name evidence="3" type="primary">im:7150988</name>
</gene>
<dbReference type="Ensembl" id="ENSSFAT00005031043.1">
    <property type="protein sequence ID" value="ENSSFAP00005029947.1"/>
    <property type="gene ID" value="ENSSFAG00005015215.1"/>
</dbReference>
<sequence>MMKTHETLHGTDLCSTVQTGVQMTFKKEERQRERERERERGGRLSPPTCEDEEGEVRLLYINTSWRNLGFTTASRNHGDPASIIAQTMADESFKKEFLKSHNDYRAAHGAEPMTLNEELTAAAQKWADHMLEVNQLQHSKTNDGENVFYKSSTATLKLTGKEAVDSWYAEIKDYNFKNPGFQGNTGHFTQVVWKSSTELGVGMATDGNTAFVVGQYRPAGNISNPGYFQDNVSPKAGREAAAADSSSAPKTEVKPEKEKSCTLL</sequence>
<organism evidence="3 4">
    <name type="scientific">Salarias fasciatus</name>
    <name type="common">Jewelled blenny</name>
    <name type="synonym">Blennius fasciatus</name>
    <dbReference type="NCBI Taxonomy" id="181472"/>
    <lineage>
        <taxon>Eukaryota</taxon>
        <taxon>Metazoa</taxon>
        <taxon>Chordata</taxon>
        <taxon>Craniata</taxon>
        <taxon>Vertebrata</taxon>
        <taxon>Euteleostomi</taxon>
        <taxon>Actinopterygii</taxon>
        <taxon>Neopterygii</taxon>
        <taxon>Teleostei</taxon>
        <taxon>Neoteleostei</taxon>
        <taxon>Acanthomorphata</taxon>
        <taxon>Ovalentaria</taxon>
        <taxon>Blenniimorphae</taxon>
        <taxon>Blenniiformes</taxon>
        <taxon>Blennioidei</taxon>
        <taxon>Blenniidae</taxon>
        <taxon>Salariinae</taxon>
        <taxon>Salarias</taxon>
    </lineage>
</organism>
<dbReference type="CDD" id="cd05382">
    <property type="entry name" value="CAP_GAPR1-like"/>
    <property type="match status" value="1"/>
</dbReference>
<feature type="compositionally biased region" description="Basic and acidic residues" evidence="1">
    <location>
        <begin position="251"/>
        <end position="264"/>
    </location>
</feature>
<dbReference type="InterPro" id="IPR001283">
    <property type="entry name" value="CRISP-related"/>
</dbReference>
<evidence type="ECO:0000313" key="3">
    <source>
        <dbReference type="Ensembl" id="ENSSFAP00005029947.1"/>
    </source>
</evidence>
<dbReference type="PANTHER" id="PTHR10334">
    <property type="entry name" value="CYSTEINE-RICH SECRETORY PROTEIN-RELATED"/>
    <property type="match status" value="1"/>
</dbReference>
<feature type="compositionally biased region" description="Basic and acidic residues" evidence="1">
    <location>
        <begin position="25"/>
        <end position="42"/>
    </location>
</feature>
<dbReference type="InterPro" id="IPR018244">
    <property type="entry name" value="Allrgn_V5/Tpx1_CS"/>
</dbReference>
<proteinExistence type="predicted"/>
<dbReference type="Gene3D" id="3.40.33.10">
    <property type="entry name" value="CAP"/>
    <property type="match status" value="1"/>
</dbReference>
<feature type="region of interest" description="Disordered" evidence="1">
    <location>
        <begin position="25"/>
        <end position="50"/>
    </location>
</feature>
<dbReference type="InterPro" id="IPR014044">
    <property type="entry name" value="CAP_dom"/>
</dbReference>
<dbReference type="InterPro" id="IPR034113">
    <property type="entry name" value="SCP_GAPR1-like"/>
</dbReference>
<dbReference type="AlphaFoldDB" id="A0A672HLM6"/>
<evidence type="ECO:0000259" key="2">
    <source>
        <dbReference type="SMART" id="SM00198"/>
    </source>
</evidence>
<protein>
    <submittedName>
        <fullName evidence="3">Golgi-associated plant pathogenesis-related protein 1-like</fullName>
    </submittedName>
</protein>
<keyword evidence="4" id="KW-1185">Reference proteome</keyword>
<dbReference type="InParanoid" id="A0A672HLM6"/>
<dbReference type="OMA" id="DSHNVLC"/>
<dbReference type="FunFam" id="3.40.33.10:FF:000002">
    <property type="entry name" value="Golgi-associated plant pathogenesis-related protein 1"/>
    <property type="match status" value="1"/>
</dbReference>
<name>A0A672HLM6_SALFA</name>
<accession>A0A672HLM6</accession>
<dbReference type="Pfam" id="PF00188">
    <property type="entry name" value="CAP"/>
    <property type="match status" value="1"/>
</dbReference>
<feature type="domain" description="SCP" evidence="2">
    <location>
        <begin position="92"/>
        <end position="224"/>
    </location>
</feature>
<dbReference type="InterPro" id="IPR035940">
    <property type="entry name" value="CAP_sf"/>
</dbReference>
<reference evidence="3" key="2">
    <citation type="submission" date="2025-08" db="UniProtKB">
        <authorList>
            <consortium name="Ensembl"/>
        </authorList>
    </citation>
    <scope>IDENTIFICATION</scope>
</reference>
<feature type="compositionally biased region" description="Polar residues" evidence="1">
    <location>
        <begin position="223"/>
        <end position="232"/>
    </location>
</feature>
<dbReference type="PROSITE" id="PS01009">
    <property type="entry name" value="CRISP_1"/>
    <property type="match status" value="1"/>
</dbReference>
<reference evidence="3" key="3">
    <citation type="submission" date="2025-09" db="UniProtKB">
        <authorList>
            <consortium name="Ensembl"/>
        </authorList>
    </citation>
    <scope>IDENTIFICATION</scope>
</reference>
<dbReference type="GO" id="GO:0005576">
    <property type="term" value="C:extracellular region"/>
    <property type="evidence" value="ECO:0007669"/>
    <property type="project" value="InterPro"/>
</dbReference>